<protein>
    <submittedName>
        <fullName evidence="2">Uncharacterized protein</fullName>
    </submittedName>
</protein>
<dbReference type="EMBL" id="CAJZBQ010000045">
    <property type="protein sequence ID" value="CAG9328027.1"/>
    <property type="molecule type" value="Genomic_DNA"/>
</dbReference>
<keyword evidence="1" id="KW-0472">Membrane</keyword>
<organism evidence="2 3">
    <name type="scientific">Blepharisma stoltei</name>
    <dbReference type="NCBI Taxonomy" id="1481888"/>
    <lineage>
        <taxon>Eukaryota</taxon>
        <taxon>Sar</taxon>
        <taxon>Alveolata</taxon>
        <taxon>Ciliophora</taxon>
        <taxon>Postciliodesmatophora</taxon>
        <taxon>Heterotrichea</taxon>
        <taxon>Heterotrichida</taxon>
        <taxon>Blepharismidae</taxon>
        <taxon>Blepharisma</taxon>
    </lineage>
</organism>
<keyword evidence="1" id="KW-0812">Transmembrane</keyword>
<gene>
    <name evidence="2" type="ORF">BSTOLATCC_MIC45487</name>
</gene>
<name>A0AAU9JR42_9CILI</name>
<evidence type="ECO:0000313" key="3">
    <source>
        <dbReference type="Proteomes" id="UP001162131"/>
    </source>
</evidence>
<accession>A0AAU9JR42</accession>
<feature type="transmembrane region" description="Helical" evidence="1">
    <location>
        <begin position="13"/>
        <end position="35"/>
    </location>
</feature>
<keyword evidence="3" id="KW-1185">Reference proteome</keyword>
<reference evidence="2" key="1">
    <citation type="submission" date="2021-09" db="EMBL/GenBank/DDBJ databases">
        <authorList>
            <consortium name="AG Swart"/>
            <person name="Singh M."/>
            <person name="Singh A."/>
            <person name="Seah K."/>
            <person name="Emmerich C."/>
        </authorList>
    </citation>
    <scope>NUCLEOTIDE SEQUENCE</scope>
    <source>
        <strain evidence="2">ATCC30299</strain>
    </source>
</reference>
<comment type="caution">
    <text evidence="2">The sequence shown here is derived from an EMBL/GenBank/DDBJ whole genome shotgun (WGS) entry which is preliminary data.</text>
</comment>
<proteinExistence type="predicted"/>
<dbReference type="Proteomes" id="UP001162131">
    <property type="component" value="Unassembled WGS sequence"/>
</dbReference>
<evidence type="ECO:0000256" key="1">
    <source>
        <dbReference type="SAM" id="Phobius"/>
    </source>
</evidence>
<evidence type="ECO:0000313" key="2">
    <source>
        <dbReference type="EMBL" id="CAG9328027.1"/>
    </source>
</evidence>
<keyword evidence="1" id="KW-1133">Transmembrane helix</keyword>
<dbReference type="AlphaFoldDB" id="A0AAU9JR42"/>
<sequence length="83" mass="9623">MGQLLCMMSMAQFYWYSSLIIFSLKLQLCMILLLLSHFHMMERPSFSLKTLQGWFSAECKNIHRLCSMGILEGYVNGQLGHLT</sequence>